<dbReference type="Pfam" id="PF00646">
    <property type="entry name" value="F-box"/>
    <property type="match status" value="1"/>
</dbReference>
<sequence>MKIVPGQIRTVHDCSEADHQPLIPGLPDEIAEQCLLRLPYPYHSLFRSVSSAWNRTLSNPNFLSSKKTHPYLFIFSSDHRNHHLWLSFDPRHRRWFTLPPPPSPSPPIGFATAADSLSGSLFVLGGLLSDDSANPLRTLLSYSATTNSWSASLSPMPTPRSFFAAGAVNGKIVSAGGGGVDVYDPAEDRWTTSSAAGNGRWGGLGRYDAAVVKGRMHVTEGWTWPFNSSPRAGVYDAEGDTWREMKVGMREGWTGASVVLEGGRLVVVSECGERRLKVYEEGMDAWVYVEGEGVPEEIGRPYAVGGAERTVYVVAGGLDVGIGRLGCDDGKGKGKWRVEWEVVKGPKVFEGWVPQHCQVLYA</sequence>
<dbReference type="SMART" id="SM00256">
    <property type="entry name" value="FBOX"/>
    <property type="match status" value="1"/>
</dbReference>
<proteinExistence type="predicted"/>
<dbReference type="AlphaFoldDB" id="A0AAV9AUL9"/>
<evidence type="ECO:0000256" key="1">
    <source>
        <dbReference type="ARBA" id="ARBA00022441"/>
    </source>
</evidence>
<feature type="domain" description="F-box" evidence="3">
    <location>
        <begin position="26"/>
        <end position="66"/>
    </location>
</feature>
<evidence type="ECO:0000313" key="4">
    <source>
        <dbReference type="EMBL" id="KAK1267990.1"/>
    </source>
</evidence>
<evidence type="ECO:0000256" key="2">
    <source>
        <dbReference type="ARBA" id="ARBA00022737"/>
    </source>
</evidence>
<reference evidence="4" key="1">
    <citation type="journal article" date="2023" name="Nat. Commun.">
        <title>Diploid and tetraploid genomes of Acorus and the evolution of monocots.</title>
        <authorList>
            <person name="Ma L."/>
            <person name="Liu K.W."/>
            <person name="Li Z."/>
            <person name="Hsiao Y.Y."/>
            <person name="Qi Y."/>
            <person name="Fu T."/>
            <person name="Tang G.D."/>
            <person name="Zhang D."/>
            <person name="Sun W.H."/>
            <person name="Liu D.K."/>
            <person name="Li Y."/>
            <person name="Chen G.Z."/>
            <person name="Liu X.D."/>
            <person name="Liao X.Y."/>
            <person name="Jiang Y.T."/>
            <person name="Yu X."/>
            <person name="Hao Y."/>
            <person name="Huang J."/>
            <person name="Zhao X.W."/>
            <person name="Ke S."/>
            <person name="Chen Y.Y."/>
            <person name="Wu W.L."/>
            <person name="Hsu J.L."/>
            <person name="Lin Y.F."/>
            <person name="Huang M.D."/>
            <person name="Li C.Y."/>
            <person name="Huang L."/>
            <person name="Wang Z.W."/>
            <person name="Zhao X."/>
            <person name="Zhong W.Y."/>
            <person name="Peng D.H."/>
            <person name="Ahmad S."/>
            <person name="Lan S."/>
            <person name="Zhang J.S."/>
            <person name="Tsai W.C."/>
            <person name="Van de Peer Y."/>
            <person name="Liu Z.J."/>
        </authorList>
    </citation>
    <scope>NUCLEOTIDE SEQUENCE</scope>
    <source>
        <strain evidence="4">SCP</strain>
    </source>
</reference>
<reference evidence="4" key="2">
    <citation type="submission" date="2023-06" db="EMBL/GenBank/DDBJ databases">
        <authorList>
            <person name="Ma L."/>
            <person name="Liu K.-W."/>
            <person name="Li Z."/>
            <person name="Hsiao Y.-Y."/>
            <person name="Qi Y."/>
            <person name="Fu T."/>
            <person name="Tang G."/>
            <person name="Zhang D."/>
            <person name="Sun W.-H."/>
            <person name="Liu D.-K."/>
            <person name="Li Y."/>
            <person name="Chen G.-Z."/>
            <person name="Liu X.-D."/>
            <person name="Liao X.-Y."/>
            <person name="Jiang Y.-T."/>
            <person name="Yu X."/>
            <person name="Hao Y."/>
            <person name="Huang J."/>
            <person name="Zhao X.-W."/>
            <person name="Ke S."/>
            <person name="Chen Y.-Y."/>
            <person name="Wu W.-L."/>
            <person name="Hsu J.-L."/>
            <person name="Lin Y.-F."/>
            <person name="Huang M.-D."/>
            <person name="Li C.-Y."/>
            <person name="Huang L."/>
            <person name="Wang Z.-W."/>
            <person name="Zhao X."/>
            <person name="Zhong W.-Y."/>
            <person name="Peng D.-H."/>
            <person name="Ahmad S."/>
            <person name="Lan S."/>
            <person name="Zhang J.-S."/>
            <person name="Tsai W.-C."/>
            <person name="Van De Peer Y."/>
            <person name="Liu Z.-J."/>
        </authorList>
    </citation>
    <scope>NUCLEOTIDE SEQUENCE</scope>
    <source>
        <strain evidence="4">SCP</strain>
        <tissue evidence="4">Leaves</tissue>
    </source>
</reference>
<organism evidence="4 5">
    <name type="scientific">Acorus gramineus</name>
    <name type="common">Dwarf sweet flag</name>
    <dbReference type="NCBI Taxonomy" id="55184"/>
    <lineage>
        <taxon>Eukaryota</taxon>
        <taxon>Viridiplantae</taxon>
        <taxon>Streptophyta</taxon>
        <taxon>Embryophyta</taxon>
        <taxon>Tracheophyta</taxon>
        <taxon>Spermatophyta</taxon>
        <taxon>Magnoliopsida</taxon>
        <taxon>Liliopsida</taxon>
        <taxon>Acoraceae</taxon>
        <taxon>Acorus</taxon>
    </lineage>
</organism>
<dbReference type="InterPro" id="IPR006652">
    <property type="entry name" value="Kelch_1"/>
</dbReference>
<dbReference type="Gene3D" id="2.120.10.80">
    <property type="entry name" value="Kelch-type beta propeller"/>
    <property type="match status" value="1"/>
</dbReference>
<dbReference type="PANTHER" id="PTHR46344">
    <property type="entry name" value="OS02G0202900 PROTEIN"/>
    <property type="match status" value="1"/>
</dbReference>
<dbReference type="InterPro" id="IPR036047">
    <property type="entry name" value="F-box-like_dom_sf"/>
</dbReference>
<dbReference type="InterPro" id="IPR001810">
    <property type="entry name" value="F-box_dom"/>
</dbReference>
<name>A0AAV9AUL9_ACOGR</name>
<keyword evidence="2" id="KW-0677">Repeat</keyword>
<dbReference type="PANTHER" id="PTHR46344:SF4">
    <property type="entry name" value="OS07G0153400 PROTEIN"/>
    <property type="match status" value="1"/>
</dbReference>
<evidence type="ECO:0000259" key="3">
    <source>
        <dbReference type="SMART" id="SM00256"/>
    </source>
</evidence>
<dbReference type="InterPro" id="IPR015915">
    <property type="entry name" value="Kelch-typ_b-propeller"/>
</dbReference>
<gene>
    <name evidence="4" type="ORF">QJS04_geneDACA013871</name>
</gene>
<dbReference type="EMBL" id="JAUJYN010000006">
    <property type="protein sequence ID" value="KAK1267990.1"/>
    <property type="molecule type" value="Genomic_DNA"/>
</dbReference>
<comment type="caution">
    <text evidence="4">The sequence shown here is derived from an EMBL/GenBank/DDBJ whole genome shotgun (WGS) entry which is preliminary data.</text>
</comment>
<keyword evidence="5" id="KW-1185">Reference proteome</keyword>
<keyword evidence="1" id="KW-0880">Kelch repeat</keyword>
<dbReference type="Proteomes" id="UP001179952">
    <property type="component" value="Unassembled WGS sequence"/>
</dbReference>
<dbReference type="SUPFAM" id="SSF81383">
    <property type="entry name" value="F-box domain"/>
    <property type="match status" value="1"/>
</dbReference>
<dbReference type="SMART" id="SM00612">
    <property type="entry name" value="Kelch"/>
    <property type="match status" value="1"/>
</dbReference>
<evidence type="ECO:0000313" key="5">
    <source>
        <dbReference type="Proteomes" id="UP001179952"/>
    </source>
</evidence>
<protein>
    <submittedName>
        <fullName evidence="4">F-box protein AFR</fullName>
    </submittedName>
</protein>
<dbReference type="SUPFAM" id="SSF117281">
    <property type="entry name" value="Kelch motif"/>
    <property type="match status" value="1"/>
</dbReference>
<dbReference type="CDD" id="cd22152">
    <property type="entry name" value="F-box_AtAFR-like"/>
    <property type="match status" value="1"/>
</dbReference>
<accession>A0AAV9AUL9</accession>